<gene>
    <name evidence="1" type="ORF">OESDEN_00836</name>
</gene>
<sequence length="55" mass="6278">MRNSTDQTWTHSLPNSDNAWLRSSSPIMNKRRVTDDLLPQLLHLVQCPAMGYAPL</sequence>
<reference evidence="1 2" key="1">
    <citation type="submission" date="2014-03" db="EMBL/GenBank/DDBJ databases">
        <title>Draft genome of the hookworm Oesophagostomum dentatum.</title>
        <authorList>
            <person name="Mitreva M."/>
        </authorList>
    </citation>
    <scope>NUCLEOTIDE SEQUENCE [LARGE SCALE GENOMIC DNA]</scope>
    <source>
        <strain evidence="1 2">OD-Hann</strain>
    </source>
</reference>
<evidence type="ECO:0000313" key="2">
    <source>
        <dbReference type="Proteomes" id="UP000053660"/>
    </source>
</evidence>
<name>A0A0B1TPL9_OESDE</name>
<dbReference type="AlphaFoldDB" id="A0A0B1TPL9"/>
<evidence type="ECO:0000313" key="1">
    <source>
        <dbReference type="EMBL" id="KHJ99174.1"/>
    </source>
</evidence>
<dbReference type="EMBL" id="KN549238">
    <property type="protein sequence ID" value="KHJ99174.1"/>
    <property type="molecule type" value="Genomic_DNA"/>
</dbReference>
<organism evidence="1 2">
    <name type="scientific">Oesophagostomum dentatum</name>
    <name type="common">Nodular worm</name>
    <dbReference type="NCBI Taxonomy" id="61180"/>
    <lineage>
        <taxon>Eukaryota</taxon>
        <taxon>Metazoa</taxon>
        <taxon>Ecdysozoa</taxon>
        <taxon>Nematoda</taxon>
        <taxon>Chromadorea</taxon>
        <taxon>Rhabditida</taxon>
        <taxon>Rhabditina</taxon>
        <taxon>Rhabditomorpha</taxon>
        <taxon>Strongyloidea</taxon>
        <taxon>Strongylidae</taxon>
        <taxon>Oesophagostomum</taxon>
    </lineage>
</organism>
<accession>A0A0B1TPL9</accession>
<keyword evidence="2" id="KW-1185">Reference proteome</keyword>
<proteinExistence type="predicted"/>
<dbReference type="Proteomes" id="UP000053660">
    <property type="component" value="Unassembled WGS sequence"/>
</dbReference>
<protein>
    <submittedName>
        <fullName evidence="1">Uncharacterized protein</fullName>
    </submittedName>
</protein>